<evidence type="ECO:0000256" key="2">
    <source>
        <dbReference type="ARBA" id="ARBA00023125"/>
    </source>
</evidence>
<evidence type="ECO:0000313" key="5">
    <source>
        <dbReference type="EMBL" id="BBX14374.1"/>
    </source>
</evidence>
<dbReference type="GO" id="GO:0003700">
    <property type="term" value="F:DNA-binding transcription factor activity"/>
    <property type="evidence" value="ECO:0007669"/>
    <property type="project" value="InterPro"/>
</dbReference>
<keyword evidence="3" id="KW-0804">Transcription</keyword>
<keyword evidence="6" id="KW-1185">Reference proteome</keyword>
<evidence type="ECO:0000259" key="4">
    <source>
        <dbReference type="PROSITE" id="PS01124"/>
    </source>
</evidence>
<sequence>MGAMASQADQDPRISEFVVAPPHSAPGVTSMVGYRVREIPGTVHRGMPSSTLVFIVSLDDGVQAAATAEALPAAKPSPVILGGLHTQASQVRQRRGQAGVQLAVHPLASRALFGVPAAELSVTDFDAAPVLGRAAAELHERAAEARGWPDAFALVAHHLLDAHRRREGVTVRPEVAYAWHQLERSRGTAPVGVLAEQVGVSTRHLITLFRREVGRTPKTVAMLMRFEYATARIADVARRYHRVDLAAVAAEAGYADQAHLTRDFVRFAGVPPGIWLAEEFQNIQDGGHGIRSQWCYDHFQDHFQSDRLGDPASA</sequence>
<dbReference type="PANTHER" id="PTHR46796">
    <property type="entry name" value="HTH-TYPE TRANSCRIPTIONAL ACTIVATOR RHAS-RELATED"/>
    <property type="match status" value="1"/>
</dbReference>
<dbReference type="InterPro" id="IPR050204">
    <property type="entry name" value="AraC_XylS_family_regulators"/>
</dbReference>
<dbReference type="AlphaFoldDB" id="A0A7I7JSY5"/>
<dbReference type="Proteomes" id="UP000466997">
    <property type="component" value="Chromosome"/>
</dbReference>
<dbReference type="PANTHER" id="PTHR46796:SF15">
    <property type="entry name" value="BLL1074 PROTEIN"/>
    <property type="match status" value="1"/>
</dbReference>
<dbReference type="KEGG" id="mnm:MNVM_34550"/>
<evidence type="ECO:0000256" key="3">
    <source>
        <dbReference type="ARBA" id="ARBA00023163"/>
    </source>
</evidence>
<dbReference type="GO" id="GO:0043565">
    <property type="term" value="F:sequence-specific DNA binding"/>
    <property type="evidence" value="ECO:0007669"/>
    <property type="project" value="InterPro"/>
</dbReference>
<evidence type="ECO:0000256" key="1">
    <source>
        <dbReference type="ARBA" id="ARBA00023015"/>
    </source>
</evidence>
<accession>A0A7I7JSY5</accession>
<proteinExistence type="predicted"/>
<evidence type="ECO:0000313" key="6">
    <source>
        <dbReference type="Proteomes" id="UP000466997"/>
    </source>
</evidence>
<keyword evidence="2" id="KW-0238">DNA-binding</keyword>
<dbReference type="SMART" id="SM00342">
    <property type="entry name" value="HTH_ARAC"/>
    <property type="match status" value="1"/>
</dbReference>
<protein>
    <submittedName>
        <fullName evidence="5">Putative transcriptional regulator, AraC</fullName>
    </submittedName>
</protein>
<dbReference type="Pfam" id="PF12833">
    <property type="entry name" value="HTH_18"/>
    <property type="match status" value="1"/>
</dbReference>
<dbReference type="PROSITE" id="PS01124">
    <property type="entry name" value="HTH_ARAC_FAMILY_2"/>
    <property type="match status" value="1"/>
</dbReference>
<keyword evidence="1" id="KW-0805">Transcription regulation</keyword>
<dbReference type="InterPro" id="IPR018060">
    <property type="entry name" value="HTH_AraC"/>
</dbReference>
<name>A0A7I7JSY5_9MYCO</name>
<dbReference type="Gene3D" id="1.10.10.60">
    <property type="entry name" value="Homeodomain-like"/>
    <property type="match status" value="1"/>
</dbReference>
<organism evidence="5 6">
    <name type="scientific">Mycobacterium novum</name>
    <dbReference type="NCBI Taxonomy" id="2492438"/>
    <lineage>
        <taxon>Bacteria</taxon>
        <taxon>Bacillati</taxon>
        <taxon>Actinomycetota</taxon>
        <taxon>Actinomycetes</taxon>
        <taxon>Mycobacteriales</taxon>
        <taxon>Mycobacteriaceae</taxon>
        <taxon>Mycobacterium</taxon>
    </lineage>
</organism>
<dbReference type="EMBL" id="AP022562">
    <property type="protein sequence ID" value="BBX14374.1"/>
    <property type="molecule type" value="Genomic_DNA"/>
</dbReference>
<feature type="domain" description="HTH araC/xylS-type" evidence="4">
    <location>
        <begin position="172"/>
        <end position="278"/>
    </location>
</feature>
<reference evidence="5 6" key="1">
    <citation type="journal article" date="2019" name="Emerg. Microbes Infect.">
        <title>Comprehensive subspecies identification of 175 nontuberculous mycobacteria species based on 7547 genomic profiles.</title>
        <authorList>
            <person name="Matsumoto Y."/>
            <person name="Kinjo T."/>
            <person name="Motooka D."/>
            <person name="Nabeya D."/>
            <person name="Jung N."/>
            <person name="Uechi K."/>
            <person name="Horii T."/>
            <person name="Iida T."/>
            <person name="Fujita J."/>
            <person name="Nakamura S."/>
        </authorList>
    </citation>
    <scope>NUCLEOTIDE SEQUENCE [LARGE SCALE GENOMIC DNA]</scope>
    <source>
        <strain evidence="5 6">JCM 6391</strain>
    </source>
</reference>
<gene>
    <name evidence="5" type="ORF">MNVM_34550</name>
</gene>